<dbReference type="Proteomes" id="UP000295793">
    <property type="component" value="Unassembled WGS sequence"/>
</dbReference>
<dbReference type="GO" id="GO:0016887">
    <property type="term" value="F:ATP hydrolysis activity"/>
    <property type="evidence" value="ECO:0007669"/>
    <property type="project" value="InterPro"/>
</dbReference>
<protein>
    <submittedName>
        <fullName evidence="6">ATPase subunit of ABC transporter with duplicated ATPase domains</fullName>
    </submittedName>
</protein>
<dbReference type="InterPro" id="IPR050611">
    <property type="entry name" value="ABCF"/>
</dbReference>
<evidence type="ECO:0000313" key="7">
    <source>
        <dbReference type="Proteomes" id="UP000295793"/>
    </source>
</evidence>
<evidence type="ECO:0000256" key="3">
    <source>
        <dbReference type="ARBA" id="ARBA00022840"/>
    </source>
</evidence>
<reference evidence="6 7" key="1">
    <citation type="submission" date="2019-03" db="EMBL/GenBank/DDBJ databases">
        <title>Genomic Encyclopedia of Archaeal and Bacterial Type Strains, Phase II (KMG-II): from individual species to whole genera.</title>
        <authorList>
            <person name="Goeker M."/>
        </authorList>
    </citation>
    <scope>NUCLEOTIDE SEQUENCE [LARGE SCALE GENOMIC DNA]</scope>
    <source>
        <strain evidence="6 7">DSM 15388</strain>
    </source>
</reference>
<dbReference type="AlphaFoldDB" id="A0A4V6NY10"/>
<sequence>MTVLTANQLSFQLSSGDWLFKDLSFTLSSPVSALIGRNGSGKSVLLSLLTEELSPAAGTIDCTAKIACFKQMPQQSQASDMTIAGLLGIEQKLNALRQIEAGSAAPEYFSLLQDDWLVEQGANQLLNDLGIRLALNDPCSRLSGGQLTLLRLYRLFQSDAGLLLLDEPSNHLDAKARQWLLEQIRAFRGHILLVSHDRSLLRHVDTIFSLNSLGLCRFEGGYDAYAEHSAQQQAALERRIDHHKKEQKRILRQQQQARERTQQRVSQGVAQRKTGGQAKILLDAKKESATQNMAAQKTQHSRQLAENSEALKSAKQQYEVIKPQAIYLQDASSNKQPLMLRLNQLVLHRVNNRPLSLAVFQQQQVRISGGNGSGKSTLLKAIHGESVSFDGDIEFRCQTVYLDQHFSLLPGASTLLDCLVDNCIGLSAELARTLLAGIGFRRETVHRNVACLSGGEKMKLAMLLVSHMADSPLLLLDEPDNHLDIESKMVLATALKAYRGAFLLVSHDEDFIAQAGITHTLSMAGE</sequence>
<dbReference type="Gene3D" id="3.40.50.300">
    <property type="entry name" value="P-loop containing nucleotide triphosphate hydrolases"/>
    <property type="match status" value="2"/>
</dbReference>
<evidence type="ECO:0000256" key="4">
    <source>
        <dbReference type="SAM" id="MobiDB-lite"/>
    </source>
</evidence>
<name>A0A4V6NY10_9GAMM</name>
<comment type="caution">
    <text evidence="6">The sequence shown here is derived from an EMBL/GenBank/DDBJ whole genome shotgun (WGS) entry which is preliminary data.</text>
</comment>
<dbReference type="PANTHER" id="PTHR19211">
    <property type="entry name" value="ATP-BINDING TRANSPORT PROTEIN-RELATED"/>
    <property type="match status" value="1"/>
</dbReference>
<evidence type="ECO:0000313" key="6">
    <source>
        <dbReference type="EMBL" id="TCS38770.1"/>
    </source>
</evidence>
<dbReference type="SMART" id="SM00382">
    <property type="entry name" value="AAA"/>
    <property type="match status" value="2"/>
</dbReference>
<dbReference type="InterPro" id="IPR027417">
    <property type="entry name" value="P-loop_NTPase"/>
</dbReference>
<feature type="region of interest" description="Disordered" evidence="4">
    <location>
        <begin position="250"/>
        <end position="276"/>
    </location>
</feature>
<evidence type="ECO:0000259" key="5">
    <source>
        <dbReference type="PROSITE" id="PS50893"/>
    </source>
</evidence>
<organism evidence="6 7">
    <name type="scientific">Reinekea marinisedimentorum</name>
    <dbReference type="NCBI Taxonomy" id="230495"/>
    <lineage>
        <taxon>Bacteria</taxon>
        <taxon>Pseudomonadati</taxon>
        <taxon>Pseudomonadota</taxon>
        <taxon>Gammaproteobacteria</taxon>
        <taxon>Oceanospirillales</taxon>
        <taxon>Saccharospirillaceae</taxon>
        <taxon>Reinekea</taxon>
    </lineage>
</organism>
<keyword evidence="3" id="KW-0067">ATP-binding</keyword>
<evidence type="ECO:0000256" key="1">
    <source>
        <dbReference type="ARBA" id="ARBA00022737"/>
    </source>
</evidence>
<accession>A0A4V6NY10</accession>
<dbReference type="PROSITE" id="PS00211">
    <property type="entry name" value="ABC_TRANSPORTER_1"/>
    <property type="match status" value="1"/>
</dbReference>
<dbReference type="Pfam" id="PF00005">
    <property type="entry name" value="ABC_tran"/>
    <property type="match status" value="2"/>
</dbReference>
<dbReference type="InterPro" id="IPR003593">
    <property type="entry name" value="AAA+_ATPase"/>
</dbReference>
<feature type="domain" description="ABC transporter" evidence="5">
    <location>
        <begin position="4"/>
        <end position="238"/>
    </location>
</feature>
<keyword evidence="2" id="KW-0547">Nucleotide-binding</keyword>
<dbReference type="EMBL" id="SLZR01000015">
    <property type="protein sequence ID" value="TCS38770.1"/>
    <property type="molecule type" value="Genomic_DNA"/>
</dbReference>
<dbReference type="GO" id="GO:0005524">
    <property type="term" value="F:ATP binding"/>
    <property type="evidence" value="ECO:0007669"/>
    <property type="project" value="UniProtKB-KW"/>
</dbReference>
<keyword evidence="7" id="KW-1185">Reference proteome</keyword>
<dbReference type="InterPro" id="IPR003439">
    <property type="entry name" value="ABC_transporter-like_ATP-bd"/>
</dbReference>
<dbReference type="RefSeq" id="WP_132702816.1">
    <property type="nucleotide sequence ID" value="NZ_SLZR01000015.1"/>
</dbReference>
<dbReference type="PROSITE" id="PS50893">
    <property type="entry name" value="ABC_TRANSPORTER_2"/>
    <property type="match status" value="1"/>
</dbReference>
<dbReference type="InterPro" id="IPR017871">
    <property type="entry name" value="ABC_transporter-like_CS"/>
</dbReference>
<proteinExistence type="predicted"/>
<dbReference type="SUPFAM" id="SSF52540">
    <property type="entry name" value="P-loop containing nucleoside triphosphate hydrolases"/>
    <property type="match status" value="2"/>
</dbReference>
<gene>
    <name evidence="6" type="ORF">BCF53_11544</name>
</gene>
<keyword evidence="1" id="KW-0677">Repeat</keyword>
<dbReference type="OrthoDB" id="9776369at2"/>
<evidence type="ECO:0000256" key="2">
    <source>
        <dbReference type="ARBA" id="ARBA00022741"/>
    </source>
</evidence>
<dbReference type="PANTHER" id="PTHR19211:SF6">
    <property type="entry name" value="BLL7188 PROTEIN"/>
    <property type="match status" value="1"/>
</dbReference>